<dbReference type="RefSeq" id="WP_111902001.1">
    <property type="nucleotide sequence ID" value="NZ_QLNP01000003.1"/>
</dbReference>
<sequence length="202" mass="20775">MGNSGKTAIGAFAAAAGLLVLTSITLEEAALVAFLGAVAVGYVASVAEAFARHRYLALLAGGVGTSLFIGCSIAFLRTWGLAFNQDAAALGQAATTRDSDIYFYLAAASGCLTLLVLFCAAVWPSRRRLQRNALPRPAGMPGPRGAGPVRGAGSARPAARLPAGARQPGQRPVQQKHAQQPTPRKSAQPARAQRSGGRTPGR</sequence>
<feature type="transmembrane region" description="Helical" evidence="2">
    <location>
        <begin position="7"/>
        <end position="26"/>
    </location>
</feature>
<dbReference type="AlphaFoldDB" id="A0A328HL98"/>
<organism evidence="3 4">
    <name type="scientific">Arthrobacter globiformis</name>
    <dbReference type="NCBI Taxonomy" id="1665"/>
    <lineage>
        <taxon>Bacteria</taxon>
        <taxon>Bacillati</taxon>
        <taxon>Actinomycetota</taxon>
        <taxon>Actinomycetes</taxon>
        <taxon>Micrococcales</taxon>
        <taxon>Micrococcaceae</taxon>
        <taxon>Arthrobacter</taxon>
    </lineage>
</organism>
<keyword evidence="2" id="KW-1133">Transmembrane helix</keyword>
<feature type="transmembrane region" description="Helical" evidence="2">
    <location>
        <begin position="58"/>
        <end position="81"/>
    </location>
</feature>
<keyword evidence="2" id="KW-0812">Transmembrane</keyword>
<evidence type="ECO:0000256" key="2">
    <source>
        <dbReference type="SAM" id="Phobius"/>
    </source>
</evidence>
<protein>
    <submittedName>
        <fullName evidence="3">Uncharacterized protein</fullName>
    </submittedName>
</protein>
<evidence type="ECO:0000256" key="1">
    <source>
        <dbReference type="SAM" id="MobiDB-lite"/>
    </source>
</evidence>
<feature type="transmembrane region" description="Helical" evidence="2">
    <location>
        <begin position="32"/>
        <end position="51"/>
    </location>
</feature>
<dbReference type="OrthoDB" id="4966412at2"/>
<feature type="compositionally biased region" description="Polar residues" evidence="1">
    <location>
        <begin position="172"/>
        <end position="185"/>
    </location>
</feature>
<dbReference type="EMBL" id="QLNP01000003">
    <property type="protein sequence ID" value="RAM39332.1"/>
    <property type="molecule type" value="Genomic_DNA"/>
</dbReference>
<evidence type="ECO:0000313" key="3">
    <source>
        <dbReference type="EMBL" id="RAM39332.1"/>
    </source>
</evidence>
<feature type="region of interest" description="Disordered" evidence="1">
    <location>
        <begin position="133"/>
        <end position="202"/>
    </location>
</feature>
<feature type="transmembrane region" description="Helical" evidence="2">
    <location>
        <begin position="101"/>
        <end position="123"/>
    </location>
</feature>
<dbReference type="Proteomes" id="UP000249166">
    <property type="component" value="Unassembled WGS sequence"/>
</dbReference>
<name>A0A328HL98_ARTGO</name>
<keyword evidence="2" id="KW-0472">Membrane</keyword>
<feature type="compositionally biased region" description="Low complexity" evidence="1">
    <location>
        <begin position="151"/>
        <end position="169"/>
    </location>
</feature>
<reference evidence="3 4" key="1">
    <citation type="submission" date="2018-04" db="EMBL/GenBank/DDBJ databases">
        <title>Bacteria isolated from cave deposits of Manipur.</title>
        <authorList>
            <person name="Sahoo D."/>
            <person name="Sarangthem I."/>
            <person name="Nandeibam J."/>
        </authorList>
    </citation>
    <scope>NUCLEOTIDE SEQUENCE [LARGE SCALE GENOMIC DNA]</scope>
    <source>
        <strain evidence="4">mrc11</strain>
    </source>
</reference>
<comment type="caution">
    <text evidence="3">The sequence shown here is derived from an EMBL/GenBank/DDBJ whole genome shotgun (WGS) entry which is preliminary data.</text>
</comment>
<proteinExistence type="predicted"/>
<accession>A0A328HL98</accession>
<evidence type="ECO:0000313" key="4">
    <source>
        <dbReference type="Proteomes" id="UP000249166"/>
    </source>
</evidence>
<gene>
    <name evidence="3" type="ORF">DBZ45_00335</name>
</gene>